<keyword evidence="9" id="KW-1185">Reference proteome</keyword>
<dbReference type="InterPro" id="IPR038324">
    <property type="entry name" value="Rpb4/RPC9_sf"/>
</dbReference>
<evidence type="ECO:0000256" key="6">
    <source>
        <dbReference type="ARBA" id="ARBA00023242"/>
    </source>
</evidence>
<dbReference type="OrthoDB" id="1746530at2759"/>
<evidence type="ECO:0000256" key="5">
    <source>
        <dbReference type="ARBA" id="ARBA00023163"/>
    </source>
</evidence>
<keyword evidence="4" id="KW-0240">DNA-directed RNA polymerase</keyword>
<keyword evidence="6" id="KW-0539">Nucleus</keyword>
<evidence type="ECO:0000313" key="8">
    <source>
        <dbReference type="EMBL" id="KAF3766310.1"/>
    </source>
</evidence>
<dbReference type="EMBL" id="MU032347">
    <property type="protein sequence ID" value="KAF3766310.1"/>
    <property type="molecule type" value="Genomic_DNA"/>
</dbReference>
<dbReference type="Pfam" id="PF03874">
    <property type="entry name" value="RNA_pol_Rpb4"/>
    <property type="match status" value="1"/>
</dbReference>
<dbReference type="PANTHER" id="PTHR15561:SF0">
    <property type="entry name" value="DNA-DIRECTED RNA POLYMERASE III SUBUNIT RPC9"/>
    <property type="match status" value="1"/>
</dbReference>
<dbReference type="Gene3D" id="1.20.1250.40">
    <property type="match status" value="1"/>
</dbReference>
<dbReference type="GO" id="GO:0000166">
    <property type="term" value="F:nucleotide binding"/>
    <property type="evidence" value="ECO:0007669"/>
    <property type="project" value="InterPro"/>
</dbReference>
<gene>
    <name evidence="8" type="ORF">M406DRAFT_339562</name>
</gene>
<feature type="domain" description="RNA polymerase Rpb4/RPC9 core" evidence="7">
    <location>
        <begin position="4"/>
        <end position="132"/>
    </location>
</feature>
<dbReference type="InterPro" id="IPR010997">
    <property type="entry name" value="HRDC-like_sf"/>
</dbReference>
<evidence type="ECO:0000256" key="4">
    <source>
        <dbReference type="ARBA" id="ARBA00022478"/>
    </source>
</evidence>
<dbReference type="Proteomes" id="UP000803844">
    <property type="component" value="Unassembled WGS sequence"/>
</dbReference>
<name>A0A9P5CQQ0_CRYP1</name>
<organism evidence="8 9">
    <name type="scientific">Cryphonectria parasitica (strain ATCC 38755 / EP155)</name>
    <dbReference type="NCBI Taxonomy" id="660469"/>
    <lineage>
        <taxon>Eukaryota</taxon>
        <taxon>Fungi</taxon>
        <taxon>Dikarya</taxon>
        <taxon>Ascomycota</taxon>
        <taxon>Pezizomycotina</taxon>
        <taxon>Sordariomycetes</taxon>
        <taxon>Sordariomycetidae</taxon>
        <taxon>Diaporthales</taxon>
        <taxon>Cryphonectriaceae</taxon>
        <taxon>Cryphonectria-Endothia species complex</taxon>
        <taxon>Cryphonectria</taxon>
    </lineage>
</organism>
<comment type="caution">
    <text evidence="8">The sequence shown here is derived from an EMBL/GenBank/DDBJ whole genome shotgun (WGS) entry which is preliminary data.</text>
</comment>
<evidence type="ECO:0000256" key="3">
    <source>
        <dbReference type="ARBA" id="ARBA00016672"/>
    </source>
</evidence>
<dbReference type="GO" id="GO:0006384">
    <property type="term" value="P:transcription initiation at RNA polymerase III promoter"/>
    <property type="evidence" value="ECO:0007669"/>
    <property type="project" value="InterPro"/>
</dbReference>
<protein>
    <recommendedName>
        <fullName evidence="3">DNA-directed RNA polymerase III subunit RPC9</fullName>
    </recommendedName>
</protein>
<dbReference type="InterPro" id="IPR038846">
    <property type="entry name" value="RPC9"/>
</dbReference>
<dbReference type="RefSeq" id="XP_040777271.1">
    <property type="nucleotide sequence ID" value="XM_040921457.1"/>
</dbReference>
<reference evidence="8" key="1">
    <citation type="journal article" date="2020" name="Phytopathology">
        <title>Genome sequence of the chestnut blight fungus Cryphonectria parasitica EP155: A fundamental resource for an archetypical invasive plant pathogen.</title>
        <authorList>
            <person name="Crouch J.A."/>
            <person name="Dawe A."/>
            <person name="Aerts A."/>
            <person name="Barry K."/>
            <person name="Churchill A.C.L."/>
            <person name="Grimwood J."/>
            <person name="Hillman B."/>
            <person name="Milgroom M.G."/>
            <person name="Pangilinan J."/>
            <person name="Smith M."/>
            <person name="Salamov A."/>
            <person name="Schmutz J."/>
            <person name="Yadav J."/>
            <person name="Grigoriev I.V."/>
            <person name="Nuss D."/>
        </authorList>
    </citation>
    <scope>NUCLEOTIDE SEQUENCE</scope>
    <source>
        <strain evidence="8">EP155</strain>
    </source>
</reference>
<comment type="subcellular location">
    <subcellularLocation>
        <location evidence="1">Nucleus</location>
    </subcellularLocation>
</comment>
<evidence type="ECO:0000313" key="9">
    <source>
        <dbReference type="Proteomes" id="UP000803844"/>
    </source>
</evidence>
<dbReference type="SMART" id="SM00657">
    <property type="entry name" value="RPOL4c"/>
    <property type="match status" value="1"/>
</dbReference>
<dbReference type="SUPFAM" id="SSF47819">
    <property type="entry name" value="HRDC-like"/>
    <property type="match status" value="1"/>
</dbReference>
<dbReference type="GO" id="GO:0005666">
    <property type="term" value="C:RNA polymerase III complex"/>
    <property type="evidence" value="ECO:0007669"/>
    <property type="project" value="InterPro"/>
</dbReference>
<accession>A0A9P5CQQ0</accession>
<evidence type="ECO:0000259" key="7">
    <source>
        <dbReference type="SMART" id="SM00657"/>
    </source>
</evidence>
<proteinExistence type="inferred from homology"/>
<sequence>MKILESQNAVLTNFEVYQHLLNEQYKFKDHERRKKVPRNVQTIVKEVLEYLKTSPNPFSQQPITYNGFTINRLVDRLHNYDLTKGEMIMILNVRPENLAILSSCIEDFMTRFTEDQQQEIQTIIEEVLGPFPVREHAEEGEEAA</sequence>
<comment type="similarity">
    <text evidence="2">Belongs to the eukaryotic RPC9 RNA polymerase subunit family.</text>
</comment>
<evidence type="ECO:0000256" key="1">
    <source>
        <dbReference type="ARBA" id="ARBA00004123"/>
    </source>
</evidence>
<evidence type="ECO:0000256" key="2">
    <source>
        <dbReference type="ARBA" id="ARBA00006898"/>
    </source>
</evidence>
<dbReference type="GeneID" id="63838586"/>
<dbReference type="InterPro" id="IPR005574">
    <property type="entry name" value="Rpb4/RPC9"/>
</dbReference>
<dbReference type="AlphaFoldDB" id="A0A9P5CQQ0"/>
<keyword evidence="5" id="KW-0804">Transcription</keyword>
<dbReference type="PANTHER" id="PTHR15561">
    <property type="entry name" value="CALCITONIN GENE-RELATED PEPTIDE-RECEPTOR COMPONENT PROTEIN"/>
    <property type="match status" value="1"/>
</dbReference>
<dbReference type="InterPro" id="IPR006590">
    <property type="entry name" value="RNA_pol_Rpb4/RPC9_core"/>
</dbReference>